<gene>
    <name evidence="2" type="ORF">AB2B41_12165</name>
</gene>
<keyword evidence="2" id="KW-0489">Methyltransferase</keyword>
<keyword evidence="3" id="KW-1185">Reference proteome</keyword>
<dbReference type="Proteomes" id="UP001556098">
    <property type="component" value="Unassembled WGS sequence"/>
</dbReference>
<evidence type="ECO:0000313" key="3">
    <source>
        <dbReference type="Proteomes" id="UP001556098"/>
    </source>
</evidence>
<comment type="caution">
    <text evidence="2">The sequence shown here is derived from an EMBL/GenBank/DDBJ whole genome shotgun (WGS) entry which is preliminary data.</text>
</comment>
<dbReference type="RefSeq" id="WP_367878067.1">
    <property type="nucleotide sequence ID" value="NZ_JBFNXX010000008.1"/>
</dbReference>
<dbReference type="EC" id="2.1.1.64" evidence="2"/>
<dbReference type="GO" id="GO:0102208">
    <property type="term" value="F:2-polyprenyl-6-hydroxyphenol methylase activity"/>
    <property type="evidence" value="ECO:0007669"/>
    <property type="project" value="UniProtKB-EC"/>
</dbReference>
<sequence>MRSRVSETVRNYIRGIPKGDTYLEEAQFGLRRILPLLDNLPEGGRVLEVGSGPCIVLAEITARFPKLTIKGIEPMSDGFAFFDDFVSKMQSEQAEMDIYLGGYESFPTKREWDLIFLVNVFEHLPDWRDFLSFVARSLAPGGSCVVLCPNYGFPYESHFKLPVVVNKRITGALFRKRIARFESENESTGLYRSLNFVTLAQVRSAAPSVGLNLKVNPEIIHEMIERLDTDPAFRQRQKWLVFPARALSRTGLLNFLLRLRFVQNHLPYMQFTLSRAAEL</sequence>
<dbReference type="EMBL" id="JBFNXX010000008">
    <property type="protein sequence ID" value="MEW9920362.1"/>
    <property type="molecule type" value="Genomic_DNA"/>
</dbReference>
<dbReference type="PANTHER" id="PTHR43861:SF3">
    <property type="entry name" value="PUTATIVE (AFU_ORTHOLOGUE AFUA_2G14390)-RELATED"/>
    <property type="match status" value="1"/>
</dbReference>
<dbReference type="Pfam" id="PF13489">
    <property type="entry name" value="Methyltransf_23"/>
    <property type="match status" value="1"/>
</dbReference>
<keyword evidence="1 2" id="KW-0808">Transferase</keyword>
<dbReference type="EC" id="2.1.1.222" evidence="2"/>
<dbReference type="CDD" id="cd02440">
    <property type="entry name" value="AdoMet_MTases"/>
    <property type="match status" value="1"/>
</dbReference>
<dbReference type="SUPFAM" id="SSF53335">
    <property type="entry name" value="S-adenosyl-L-methionine-dependent methyltransferases"/>
    <property type="match status" value="1"/>
</dbReference>
<dbReference type="GO" id="GO:0061542">
    <property type="term" value="F:3-demethylubiquinol 3-O-methyltransferase activity"/>
    <property type="evidence" value="ECO:0007669"/>
    <property type="project" value="UniProtKB-EC"/>
</dbReference>
<dbReference type="GO" id="GO:0032259">
    <property type="term" value="P:methylation"/>
    <property type="evidence" value="ECO:0007669"/>
    <property type="project" value="UniProtKB-KW"/>
</dbReference>
<evidence type="ECO:0000256" key="1">
    <source>
        <dbReference type="ARBA" id="ARBA00022679"/>
    </source>
</evidence>
<organism evidence="2 3">
    <name type="scientific">Sulfitobacter sediminis</name>
    <dbReference type="NCBI Taxonomy" id="3234186"/>
    <lineage>
        <taxon>Bacteria</taxon>
        <taxon>Pseudomonadati</taxon>
        <taxon>Pseudomonadota</taxon>
        <taxon>Alphaproteobacteria</taxon>
        <taxon>Rhodobacterales</taxon>
        <taxon>Roseobacteraceae</taxon>
        <taxon>Sulfitobacter</taxon>
    </lineage>
</organism>
<accession>A0ABV3RN23</accession>
<dbReference type="InterPro" id="IPR029063">
    <property type="entry name" value="SAM-dependent_MTases_sf"/>
</dbReference>
<name>A0ABV3RN23_9RHOB</name>
<proteinExistence type="predicted"/>
<protein>
    <submittedName>
        <fullName evidence="2">Class I SAM-dependent methyltransferase</fullName>
        <ecNumber evidence="2">2.1.1.222</ecNumber>
        <ecNumber evidence="2">2.1.1.64</ecNumber>
    </submittedName>
</protein>
<evidence type="ECO:0000313" key="2">
    <source>
        <dbReference type="EMBL" id="MEW9920362.1"/>
    </source>
</evidence>
<dbReference type="PANTHER" id="PTHR43861">
    <property type="entry name" value="TRANS-ACONITATE 2-METHYLTRANSFERASE-RELATED"/>
    <property type="match status" value="1"/>
</dbReference>
<reference evidence="2 3" key="1">
    <citation type="submission" date="2024-07" db="EMBL/GenBank/DDBJ databases">
        <title>Marimonas sp.nov., isolated from tidal-flat sediment.</title>
        <authorList>
            <person name="Jayan J.N."/>
            <person name="Lee S.S."/>
        </authorList>
    </citation>
    <scope>NUCLEOTIDE SEQUENCE [LARGE SCALE GENOMIC DNA]</scope>
    <source>
        <strain evidence="2 3">MJW-29</strain>
    </source>
</reference>
<dbReference type="Gene3D" id="3.40.50.150">
    <property type="entry name" value="Vaccinia Virus protein VP39"/>
    <property type="match status" value="1"/>
</dbReference>